<evidence type="ECO:0000313" key="2">
    <source>
        <dbReference type="EMBL" id="MCA6076706.1"/>
    </source>
</evidence>
<dbReference type="EMBL" id="JAIXNE010000004">
    <property type="protein sequence ID" value="MCA6077834.1"/>
    <property type="molecule type" value="Genomic_DNA"/>
</dbReference>
<dbReference type="EMBL" id="JAIXNE010000003">
    <property type="protein sequence ID" value="MCA6076706.1"/>
    <property type="molecule type" value="Genomic_DNA"/>
</dbReference>
<organism evidence="3 4">
    <name type="scientific">Fulvivirga sedimenti</name>
    <dbReference type="NCBI Taxonomy" id="2879465"/>
    <lineage>
        <taxon>Bacteria</taxon>
        <taxon>Pseudomonadati</taxon>
        <taxon>Bacteroidota</taxon>
        <taxon>Cytophagia</taxon>
        <taxon>Cytophagales</taxon>
        <taxon>Fulvivirgaceae</taxon>
        <taxon>Fulvivirga</taxon>
    </lineage>
</organism>
<protein>
    <recommendedName>
        <fullName evidence="5">YCII-related domain-containing protein</fullName>
    </recommendedName>
</protein>
<name>A0A9X1HWM5_9BACT</name>
<sequence>MKKFIVLYHAPAQALQQSAQSTPEQREASMQMWFDWKAKHDEAIVDFGAPLGNGSAVTQDLKSRLSEKEVCGFSVLQGQNQQEILQLFSDHPHLNWHPNATVEVHEVLEI</sequence>
<dbReference type="RefSeq" id="WP_225698629.1">
    <property type="nucleotide sequence ID" value="NZ_JAIXNE010000002.1"/>
</dbReference>
<keyword evidence="4" id="KW-1185">Reference proteome</keyword>
<comment type="caution">
    <text evidence="3">The sequence shown here is derived from an EMBL/GenBank/DDBJ whole genome shotgun (WGS) entry which is preliminary data.</text>
</comment>
<evidence type="ECO:0000313" key="3">
    <source>
        <dbReference type="EMBL" id="MCA6077834.1"/>
    </source>
</evidence>
<accession>A0A9X1HWM5</accession>
<dbReference type="AlphaFoldDB" id="A0A9X1HWM5"/>
<dbReference type="Proteomes" id="UP001139409">
    <property type="component" value="Unassembled WGS sequence"/>
</dbReference>
<dbReference type="EMBL" id="JAIXNE010000002">
    <property type="protein sequence ID" value="MCA6075529.1"/>
    <property type="molecule type" value="Genomic_DNA"/>
</dbReference>
<reference evidence="3" key="1">
    <citation type="submission" date="2021-09" db="EMBL/GenBank/DDBJ databases">
        <title>Fulvivirga sp. isolated from coastal sediment.</title>
        <authorList>
            <person name="Yu H."/>
        </authorList>
    </citation>
    <scope>NUCLEOTIDE SEQUENCE</scope>
    <source>
        <strain evidence="3">1062</strain>
    </source>
</reference>
<proteinExistence type="predicted"/>
<evidence type="ECO:0000313" key="4">
    <source>
        <dbReference type="Proteomes" id="UP001139409"/>
    </source>
</evidence>
<evidence type="ECO:0000313" key="1">
    <source>
        <dbReference type="EMBL" id="MCA6075529.1"/>
    </source>
</evidence>
<evidence type="ECO:0008006" key="5">
    <source>
        <dbReference type="Google" id="ProtNLM"/>
    </source>
</evidence>
<gene>
    <name evidence="1" type="ORF">LDX50_11670</name>
    <name evidence="2" type="ORF">LDX50_17640</name>
    <name evidence="3" type="ORF">LDX50_23360</name>
</gene>